<dbReference type="SMART" id="SM00450">
    <property type="entry name" value="RHOD"/>
    <property type="match status" value="1"/>
</dbReference>
<evidence type="ECO:0000313" key="2">
    <source>
        <dbReference type="EMBL" id="AHB72373.1"/>
    </source>
</evidence>
<dbReference type="SUPFAM" id="SSF52821">
    <property type="entry name" value="Rhodanese/Cell cycle control phosphatase"/>
    <property type="match status" value="1"/>
</dbReference>
<dbReference type="Proteomes" id="UP000018545">
    <property type="component" value="Chromosome"/>
</dbReference>
<dbReference type="Gene3D" id="3.40.250.10">
    <property type="entry name" value="Rhodanese-like domain"/>
    <property type="match status" value="1"/>
</dbReference>
<organism evidence="2 3">
    <name type="scientific">Cronobacter malonaticus</name>
    <dbReference type="NCBI Taxonomy" id="413503"/>
    <lineage>
        <taxon>Bacteria</taxon>
        <taxon>Pseudomonadati</taxon>
        <taxon>Pseudomonadota</taxon>
        <taxon>Gammaproteobacteria</taxon>
        <taxon>Enterobacterales</taxon>
        <taxon>Enterobacteriaceae</taxon>
        <taxon>Cronobacter</taxon>
    </lineage>
</organism>
<gene>
    <name evidence="2" type="ORF">P262_05634</name>
</gene>
<reference evidence="2 3" key="1">
    <citation type="journal article" date="2014" name="Genome Announc.">
        <title>Complete Genome Sequence of Cronobacter sakazakii Strain CMCC 45402.</title>
        <authorList>
            <person name="Zhao Z."/>
            <person name="Wang L."/>
            <person name="Wang B."/>
            <person name="Liang H."/>
            <person name="Ye Q."/>
            <person name="Zeng M."/>
        </authorList>
    </citation>
    <scope>NUCLEOTIDE SEQUENCE [LARGE SCALE GENOMIC DNA]</scope>
    <source>
        <strain evidence="3">45402</strain>
    </source>
</reference>
<dbReference type="InterPro" id="IPR050229">
    <property type="entry name" value="GlpE_sulfurtransferase"/>
</dbReference>
<dbReference type="KEGG" id="csi:P262_05634"/>
<dbReference type="AlphaFoldDB" id="V5U4R2"/>
<dbReference type="PROSITE" id="PS50206">
    <property type="entry name" value="RHODANESE_3"/>
    <property type="match status" value="1"/>
</dbReference>
<dbReference type="EMBL" id="CP006731">
    <property type="protein sequence ID" value="AHB72373.1"/>
    <property type="molecule type" value="Genomic_DNA"/>
</dbReference>
<dbReference type="InterPro" id="IPR036873">
    <property type="entry name" value="Rhodanese-like_dom_sf"/>
</dbReference>
<dbReference type="InterPro" id="IPR001763">
    <property type="entry name" value="Rhodanese-like_dom"/>
</dbReference>
<sequence length="119" mass="12920">MIYTTFKSLTSKVKVITRGEATRLINKEDAVVVDIRQRDDFRKGHIASAMNLLPADIKANNVGELDKHKAKPVIVVDGNGLTAQESATALTNAGFEQVYVLKEGVAGWSGENLPLVRGK</sequence>
<proteinExistence type="predicted"/>
<dbReference type="PATRIC" id="fig|1401659.3.peg.3976"/>
<evidence type="ECO:0000313" key="3">
    <source>
        <dbReference type="Proteomes" id="UP000018545"/>
    </source>
</evidence>
<dbReference type="PANTHER" id="PTHR43031:SF18">
    <property type="entry name" value="RHODANESE-RELATED SULFURTRANSFERASES"/>
    <property type="match status" value="1"/>
</dbReference>
<dbReference type="Pfam" id="PF00581">
    <property type="entry name" value="Rhodanese"/>
    <property type="match status" value="1"/>
</dbReference>
<protein>
    <recommendedName>
        <fullName evidence="1">Rhodanese domain-containing protein</fullName>
    </recommendedName>
</protein>
<dbReference type="HOGENOM" id="CLU_089574_1_5_6"/>
<name>V5U4R2_9ENTR</name>
<dbReference type="PANTHER" id="PTHR43031">
    <property type="entry name" value="FAD-DEPENDENT OXIDOREDUCTASE"/>
    <property type="match status" value="1"/>
</dbReference>
<feature type="domain" description="Rhodanese" evidence="1">
    <location>
        <begin position="26"/>
        <end position="117"/>
    </location>
</feature>
<dbReference type="CDD" id="cd00158">
    <property type="entry name" value="RHOD"/>
    <property type="match status" value="1"/>
</dbReference>
<evidence type="ECO:0000259" key="1">
    <source>
        <dbReference type="PROSITE" id="PS50206"/>
    </source>
</evidence>
<accession>V5U4R2</accession>